<dbReference type="EC" id="3.6.5.4" evidence="9"/>
<dbReference type="InterPro" id="IPR004780">
    <property type="entry name" value="SRP"/>
</dbReference>
<feature type="coiled-coil region" evidence="10">
    <location>
        <begin position="297"/>
        <end position="324"/>
    </location>
</feature>
<comment type="domain">
    <text evidence="9">Composed of three domains: the N-terminal N domain, which is responsible for interactions with the ribosome, the central G domain, which binds GTP, and the C-terminal M domain, which binds the RNA and the signal sequence of the RNC.</text>
</comment>
<dbReference type="AlphaFoldDB" id="A0A1F5YDF8"/>
<dbReference type="CDD" id="cd18539">
    <property type="entry name" value="SRP_G"/>
    <property type="match status" value="1"/>
</dbReference>
<dbReference type="Gene3D" id="1.20.120.140">
    <property type="entry name" value="Signal recognition particle SRP54, nucleotide-binding domain"/>
    <property type="match status" value="1"/>
</dbReference>
<dbReference type="PROSITE" id="PS00300">
    <property type="entry name" value="SRP54"/>
    <property type="match status" value="1"/>
</dbReference>
<organism evidence="12 13">
    <name type="scientific">Candidatus Glassbacteria bacterium GWA2_58_10</name>
    <dbReference type="NCBI Taxonomy" id="1817865"/>
    <lineage>
        <taxon>Bacteria</taxon>
        <taxon>Candidatus Glassiibacteriota</taxon>
    </lineage>
</organism>
<dbReference type="SMART" id="SM00962">
    <property type="entry name" value="SRP54"/>
    <property type="match status" value="1"/>
</dbReference>
<dbReference type="Proteomes" id="UP000176992">
    <property type="component" value="Unassembled WGS sequence"/>
</dbReference>
<dbReference type="HAMAP" id="MF_00306">
    <property type="entry name" value="SRP54"/>
    <property type="match status" value="1"/>
</dbReference>
<keyword evidence="9" id="KW-0963">Cytoplasm</keyword>
<evidence type="ECO:0000256" key="4">
    <source>
        <dbReference type="ARBA" id="ARBA00022884"/>
    </source>
</evidence>
<dbReference type="InterPro" id="IPR042101">
    <property type="entry name" value="SRP54_N_sf"/>
</dbReference>
<dbReference type="PANTHER" id="PTHR11564">
    <property type="entry name" value="SIGNAL RECOGNITION PARTICLE 54K PROTEIN SRP54"/>
    <property type="match status" value="1"/>
</dbReference>
<evidence type="ECO:0000313" key="12">
    <source>
        <dbReference type="EMBL" id="OGF98215.1"/>
    </source>
</evidence>
<comment type="catalytic activity">
    <reaction evidence="8 9">
        <text>GTP + H2O = GDP + phosphate + H(+)</text>
        <dbReference type="Rhea" id="RHEA:19669"/>
        <dbReference type="ChEBI" id="CHEBI:15377"/>
        <dbReference type="ChEBI" id="CHEBI:15378"/>
        <dbReference type="ChEBI" id="CHEBI:37565"/>
        <dbReference type="ChEBI" id="CHEBI:43474"/>
        <dbReference type="ChEBI" id="CHEBI:58189"/>
        <dbReference type="EC" id="3.6.5.4"/>
    </reaction>
</comment>
<dbReference type="InterPro" id="IPR004125">
    <property type="entry name" value="Signal_recog_particle_SRP54_M"/>
</dbReference>
<dbReference type="GO" id="GO:0003924">
    <property type="term" value="F:GTPase activity"/>
    <property type="evidence" value="ECO:0007669"/>
    <property type="project" value="UniProtKB-UniRule"/>
</dbReference>
<comment type="function">
    <text evidence="9">Involved in targeting and insertion of nascent membrane proteins into the cytoplasmic membrane. Binds to the hydrophobic signal sequence of the ribosome-nascent chain (RNC) as it emerges from the ribosomes. The SRP-RNC complex is then targeted to the cytoplasmic membrane where it interacts with the SRP receptor FtsY.</text>
</comment>
<dbReference type="InterPro" id="IPR022941">
    <property type="entry name" value="SRP54"/>
</dbReference>
<keyword evidence="10" id="KW-0175">Coiled coil</keyword>
<evidence type="ECO:0000256" key="3">
    <source>
        <dbReference type="ARBA" id="ARBA00022801"/>
    </source>
</evidence>
<dbReference type="InterPro" id="IPR027417">
    <property type="entry name" value="P-loop_NTPase"/>
</dbReference>
<sequence length="450" mass="49235">MFDELSEKLESVIKRISGRVVLNEQTVAESLREIRRVLLEADVNYGLVQDFLKAVEEKATGREVIKSVSPGQMMVKIVYDELTGMLGGSSRPLIYAAGQLSVFMLCGLQGSGKTTTAGKLARRLKAEGRKPMLVAADIYRPAAIEQLATLGAQLEVPTFVPRDTGRPVTGITADALMEAASQGLDTVLIDTAGRLQIDREMMEELVEVKKAVSPQEVLLVVDGMTGQEAVSIAEAFHRELELTGLVLTKLDGDARGGAALSIFGVTGVPIKLIGVGEGLDALETFHPDRMVSRLLQMGDIVSLVERAEERIDQEEAERLEKKVLRHGDMDLEDFLSTLRQMQKLGSMESVLRLIPGVSGKLLKGANIEPKKFKRLEAIILSMTPRERAEPKLINASRRQRIATGCGQSVQDVNQLLNQFAQMRKMMKQMGLFSGRRGPGIPGRGFNPFAN</sequence>
<proteinExistence type="inferred from homology"/>
<evidence type="ECO:0000256" key="2">
    <source>
        <dbReference type="ARBA" id="ARBA00022741"/>
    </source>
</evidence>
<dbReference type="GO" id="GO:0008312">
    <property type="term" value="F:7S RNA binding"/>
    <property type="evidence" value="ECO:0007669"/>
    <property type="project" value="InterPro"/>
</dbReference>
<keyword evidence="4 9" id="KW-0694">RNA-binding</keyword>
<dbReference type="Gene3D" id="3.40.50.300">
    <property type="entry name" value="P-loop containing nucleotide triphosphate hydrolases"/>
    <property type="match status" value="1"/>
</dbReference>
<feature type="binding site" evidence="9">
    <location>
        <begin position="107"/>
        <end position="114"/>
    </location>
    <ligand>
        <name>GTP</name>
        <dbReference type="ChEBI" id="CHEBI:37565"/>
    </ligand>
</feature>
<keyword evidence="6 9" id="KW-0733">Signal recognition particle</keyword>
<dbReference type="SUPFAM" id="SSF52540">
    <property type="entry name" value="P-loop containing nucleoside triphosphate hydrolases"/>
    <property type="match status" value="1"/>
</dbReference>
<dbReference type="PANTHER" id="PTHR11564:SF5">
    <property type="entry name" value="SIGNAL RECOGNITION PARTICLE SUBUNIT SRP54"/>
    <property type="match status" value="1"/>
</dbReference>
<dbReference type="SMART" id="SM00963">
    <property type="entry name" value="SRP54_N"/>
    <property type="match status" value="1"/>
</dbReference>
<evidence type="ECO:0000256" key="8">
    <source>
        <dbReference type="ARBA" id="ARBA00048027"/>
    </source>
</evidence>
<comment type="subunit">
    <text evidence="9">Part of the signal recognition particle protein translocation system, which is composed of SRP and FtsY.</text>
</comment>
<evidence type="ECO:0000256" key="10">
    <source>
        <dbReference type="SAM" id="Coils"/>
    </source>
</evidence>
<evidence type="ECO:0000313" key="13">
    <source>
        <dbReference type="Proteomes" id="UP000176992"/>
    </source>
</evidence>
<feature type="binding site" evidence="9">
    <location>
        <begin position="248"/>
        <end position="251"/>
    </location>
    <ligand>
        <name>GTP</name>
        <dbReference type="ChEBI" id="CHEBI:37565"/>
    </ligand>
</feature>
<dbReference type="InterPro" id="IPR003593">
    <property type="entry name" value="AAA+_ATPase"/>
</dbReference>
<dbReference type="SUPFAM" id="SSF47446">
    <property type="entry name" value="Signal peptide-binding domain"/>
    <property type="match status" value="1"/>
</dbReference>
<comment type="caution">
    <text evidence="12">The sequence shown here is derived from an EMBL/GenBank/DDBJ whole genome shotgun (WGS) entry which is preliminary data.</text>
</comment>
<evidence type="ECO:0000256" key="7">
    <source>
        <dbReference type="ARBA" id="ARBA00023274"/>
    </source>
</evidence>
<feature type="domain" description="SRP54-type proteins GTP-binding" evidence="11">
    <location>
        <begin position="269"/>
        <end position="282"/>
    </location>
</feature>
<dbReference type="Pfam" id="PF02978">
    <property type="entry name" value="SRP_SPB"/>
    <property type="match status" value="1"/>
</dbReference>
<keyword evidence="5 9" id="KW-0342">GTP-binding</keyword>
<keyword evidence="7 9" id="KW-0687">Ribonucleoprotein</keyword>
<protein>
    <recommendedName>
        <fullName evidence="9">Signal recognition particle protein</fullName>
        <ecNumber evidence="9">3.6.5.4</ecNumber>
    </recommendedName>
    <alternativeName>
        <fullName evidence="9">Fifty-four homolog</fullName>
    </alternativeName>
</protein>
<name>A0A1F5YDF8_9BACT</name>
<keyword evidence="2 9" id="KW-0547">Nucleotide-binding</keyword>
<dbReference type="InterPro" id="IPR036891">
    <property type="entry name" value="Signal_recog_part_SRP54_M_sf"/>
</dbReference>
<comment type="similarity">
    <text evidence="1 9">Belongs to the GTP-binding SRP family. SRP54 subfamily.</text>
</comment>
<evidence type="ECO:0000256" key="6">
    <source>
        <dbReference type="ARBA" id="ARBA00023135"/>
    </source>
</evidence>
<dbReference type="NCBIfam" id="TIGR00959">
    <property type="entry name" value="ffh"/>
    <property type="match status" value="1"/>
</dbReference>
<dbReference type="EMBL" id="MFIV01000150">
    <property type="protein sequence ID" value="OGF98215.1"/>
    <property type="molecule type" value="Genomic_DNA"/>
</dbReference>
<gene>
    <name evidence="9" type="primary">ffh</name>
    <name evidence="12" type="ORF">A2Z86_05310</name>
</gene>
<dbReference type="Pfam" id="PF02881">
    <property type="entry name" value="SRP54_N"/>
    <property type="match status" value="1"/>
</dbReference>
<evidence type="ECO:0000256" key="9">
    <source>
        <dbReference type="HAMAP-Rule" id="MF_00306"/>
    </source>
</evidence>
<feature type="binding site" evidence="9">
    <location>
        <begin position="190"/>
        <end position="194"/>
    </location>
    <ligand>
        <name>GTP</name>
        <dbReference type="ChEBI" id="CHEBI:37565"/>
    </ligand>
</feature>
<dbReference type="Gene3D" id="1.10.260.30">
    <property type="entry name" value="Signal recognition particle, SRP54 subunit, M-domain"/>
    <property type="match status" value="1"/>
</dbReference>
<keyword evidence="3 9" id="KW-0378">Hydrolase</keyword>
<dbReference type="GO" id="GO:0006614">
    <property type="term" value="P:SRP-dependent cotranslational protein targeting to membrane"/>
    <property type="evidence" value="ECO:0007669"/>
    <property type="project" value="InterPro"/>
</dbReference>
<dbReference type="InterPro" id="IPR000897">
    <property type="entry name" value="SRP54_GTPase_dom"/>
</dbReference>
<evidence type="ECO:0000259" key="11">
    <source>
        <dbReference type="PROSITE" id="PS00300"/>
    </source>
</evidence>
<accession>A0A1F5YDF8</accession>
<evidence type="ECO:0000256" key="1">
    <source>
        <dbReference type="ARBA" id="ARBA00005450"/>
    </source>
</evidence>
<comment type="subcellular location">
    <subcellularLocation>
        <location evidence="9">Cytoplasm</location>
    </subcellularLocation>
    <text evidence="9">The SRP-RNC complex is targeted to the cytoplasmic membrane.</text>
</comment>
<dbReference type="GO" id="GO:0048500">
    <property type="term" value="C:signal recognition particle"/>
    <property type="evidence" value="ECO:0007669"/>
    <property type="project" value="UniProtKB-UniRule"/>
</dbReference>
<dbReference type="SMART" id="SM00382">
    <property type="entry name" value="AAA"/>
    <property type="match status" value="1"/>
</dbReference>
<evidence type="ECO:0000256" key="5">
    <source>
        <dbReference type="ARBA" id="ARBA00023134"/>
    </source>
</evidence>
<dbReference type="Pfam" id="PF00448">
    <property type="entry name" value="SRP54"/>
    <property type="match status" value="1"/>
</dbReference>
<dbReference type="GO" id="GO:0005525">
    <property type="term" value="F:GTP binding"/>
    <property type="evidence" value="ECO:0007669"/>
    <property type="project" value="UniProtKB-UniRule"/>
</dbReference>
<reference evidence="12 13" key="1">
    <citation type="journal article" date="2016" name="Nat. Commun.">
        <title>Thousands of microbial genomes shed light on interconnected biogeochemical processes in an aquifer system.</title>
        <authorList>
            <person name="Anantharaman K."/>
            <person name="Brown C.T."/>
            <person name="Hug L.A."/>
            <person name="Sharon I."/>
            <person name="Castelle C.J."/>
            <person name="Probst A.J."/>
            <person name="Thomas B.C."/>
            <person name="Singh A."/>
            <person name="Wilkins M.J."/>
            <person name="Karaoz U."/>
            <person name="Brodie E.L."/>
            <person name="Williams K.H."/>
            <person name="Hubbard S.S."/>
            <person name="Banfield J.F."/>
        </authorList>
    </citation>
    <scope>NUCLEOTIDE SEQUENCE [LARGE SCALE GENOMIC DNA]</scope>
</reference>
<dbReference type="InterPro" id="IPR013822">
    <property type="entry name" value="Signal_recog_particl_SRP54_hlx"/>
</dbReference>